<evidence type="ECO:0000256" key="3">
    <source>
        <dbReference type="RuleBase" id="RU364104"/>
    </source>
</evidence>
<dbReference type="Proteomes" id="UP000092993">
    <property type="component" value="Unassembled WGS sequence"/>
</dbReference>
<keyword evidence="3" id="KW-0999">Mitochondrion inner membrane</keyword>
<comment type="function">
    <text evidence="3">Required for mitochondrial cytochrome c oxidase (COX) assembly and respiration.</text>
</comment>
<keyword evidence="3" id="KW-0496">Mitochondrion</keyword>
<evidence type="ECO:0000256" key="2">
    <source>
        <dbReference type="ARBA" id="ARBA00023157"/>
    </source>
</evidence>
<sequence>MNTLSRREEETLLKATKGRALKDCDPIVREFAACASGRTVSVAWACSKQNKAMQDCLRQYTGPEAMAIVREEYLRLRNQQQRTEEPPAPS</sequence>
<dbReference type="OrthoDB" id="6224010at2759"/>
<gene>
    <name evidence="4" type="primary">cmc2</name>
    <name evidence="4" type="ORF">A0H81_00620</name>
</gene>
<organism evidence="4 5">
    <name type="scientific">Grifola frondosa</name>
    <name type="common">Maitake</name>
    <name type="synonym">Polyporus frondosus</name>
    <dbReference type="NCBI Taxonomy" id="5627"/>
    <lineage>
        <taxon>Eukaryota</taxon>
        <taxon>Fungi</taxon>
        <taxon>Dikarya</taxon>
        <taxon>Basidiomycota</taxon>
        <taxon>Agaricomycotina</taxon>
        <taxon>Agaricomycetes</taxon>
        <taxon>Polyporales</taxon>
        <taxon>Grifolaceae</taxon>
        <taxon>Grifola</taxon>
    </lineage>
</organism>
<dbReference type="InterPro" id="IPR013892">
    <property type="entry name" value="Cyt_c_biogenesis_Cmc1-like"/>
</dbReference>
<keyword evidence="3" id="KW-0143">Chaperone</keyword>
<dbReference type="STRING" id="5627.A0A1C7MPK2"/>
<dbReference type="Pfam" id="PF08583">
    <property type="entry name" value="Cmc1"/>
    <property type="match status" value="1"/>
</dbReference>
<proteinExistence type="inferred from homology"/>
<comment type="subcellular location">
    <subcellularLocation>
        <location evidence="3">Mitochondrion inner membrane</location>
    </subcellularLocation>
</comment>
<keyword evidence="2" id="KW-1015">Disulfide bond</keyword>
<reference evidence="4 5" key="1">
    <citation type="submission" date="2016-03" db="EMBL/GenBank/DDBJ databases">
        <title>Whole genome sequencing of Grifola frondosa 9006-11.</title>
        <authorList>
            <person name="Min B."/>
            <person name="Park H."/>
            <person name="Kim J.-G."/>
            <person name="Cho H."/>
            <person name="Oh Y.-L."/>
            <person name="Kong W.-S."/>
            <person name="Choi I.-G."/>
        </authorList>
    </citation>
    <scope>NUCLEOTIDE SEQUENCE [LARGE SCALE GENOMIC DNA]</scope>
    <source>
        <strain evidence="4 5">9006-11</strain>
    </source>
</reference>
<dbReference type="PANTHER" id="PTHR22977">
    <property type="entry name" value="COX ASSEMBLY MITOCHONDRIAL PROTEIN"/>
    <property type="match status" value="1"/>
</dbReference>
<dbReference type="GO" id="GO:0005743">
    <property type="term" value="C:mitochondrial inner membrane"/>
    <property type="evidence" value="ECO:0007669"/>
    <property type="project" value="UniProtKB-SubCell"/>
</dbReference>
<accession>A0A1C7MPK2</accession>
<dbReference type="AlphaFoldDB" id="A0A1C7MPK2"/>
<evidence type="ECO:0000313" key="4">
    <source>
        <dbReference type="EMBL" id="OBZ78810.1"/>
    </source>
</evidence>
<dbReference type="OMA" id="MLQQDGK"/>
<comment type="caution">
    <text evidence="4">The sequence shown here is derived from an EMBL/GenBank/DDBJ whole genome shotgun (WGS) entry which is preliminary data.</text>
</comment>
<keyword evidence="3" id="KW-0472">Membrane</keyword>
<dbReference type="EMBL" id="LUGG01000001">
    <property type="protein sequence ID" value="OBZ78810.1"/>
    <property type="molecule type" value="Genomic_DNA"/>
</dbReference>
<dbReference type="PANTHER" id="PTHR22977:SF5">
    <property type="entry name" value="COX ASSEMBLY MITOCHONDRIAL PROTEIN HOMOLOG"/>
    <property type="match status" value="1"/>
</dbReference>
<protein>
    <recommendedName>
        <fullName evidence="3">COX assembly mitochondrial protein</fullName>
    </recommendedName>
</protein>
<evidence type="ECO:0000256" key="1">
    <source>
        <dbReference type="ARBA" id="ARBA00007347"/>
    </source>
</evidence>
<keyword evidence="5" id="KW-1185">Reference proteome</keyword>
<comment type="similarity">
    <text evidence="1 3">Belongs to the CMC family.</text>
</comment>
<evidence type="ECO:0000313" key="5">
    <source>
        <dbReference type="Proteomes" id="UP000092993"/>
    </source>
</evidence>
<name>A0A1C7MPK2_GRIFR</name>